<sequence>MGVKIMLNNYNYFLVLSEELNITSAAKRLFISHQCLSKYIKSLEEKYGITFFVRKPKFSLTPAGKIMLETLRRIELEEQNLENQLIDIKESKSGTINFGITEGRYSILVPKLLKEFHDLYPKVELNIFRETSPKMQEMVLDNSLDLFLSGTSNITTTDLKYQVLLNEQMYVVISDNLLKKYFPDNYTEYKSMFKKGVDLRLLQEIPFVLNKRNFNSRILLDRHLAELGISLNCISELTQPDIHYLLCAEDYAACFCLTMYLSGINQLNESSSSDSFLNVFPIANFTAENPLALIYHKSKKFPSYMEDFKKIIKKYCIPYSPGAKESL</sequence>
<dbReference type="Pfam" id="PF00126">
    <property type="entry name" value="HTH_1"/>
    <property type="match status" value="1"/>
</dbReference>
<dbReference type="Pfam" id="PF03466">
    <property type="entry name" value="LysR_substrate"/>
    <property type="match status" value="1"/>
</dbReference>
<comment type="caution">
    <text evidence="6">The sequence shown here is derived from an EMBL/GenBank/DDBJ whole genome shotgun (WGS) entry which is preliminary data.</text>
</comment>
<accession>A0A3E2NDN4</accession>
<dbReference type="Gene3D" id="1.10.10.10">
    <property type="entry name" value="Winged helix-like DNA-binding domain superfamily/Winged helix DNA-binding domain"/>
    <property type="match status" value="1"/>
</dbReference>
<reference evidence="6 7" key="1">
    <citation type="submission" date="2018-07" db="EMBL/GenBank/DDBJ databases">
        <title>New species, Clostridium PI-S10-A1B.</title>
        <authorList>
            <person name="Krishna G."/>
            <person name="Summeta K."/>
            <person name="Shikha S."/>
            <person name="Prabhu P.B."/>
            <person name="Suresh K."/>
        </authorList>
    </citation>
    <scope>NUCLEOTIDE SEQUENCE [LARGE SCALE GENOMIC DNA]</scope>
    <source>
        <strain evidence="6 7">PI-S10-A1B</strain>
    </source>
</reference>
<dbReference type="InterPro" id="IPR036388">
    <property type="entry name" value="WH-like_DNA-bd_sf"/>
</dbReference>
<dbReference type="PANTHER" id="PTHR30419">
    <property type="entry name" value="HTH-TYPE TRANSCRIPTIONAL REGULATOR YBHD"/>
    <property type="match status" value="1"/>
</dbReference>
<dbReference type="EMBL" id="QOHO01000027">
    <property type="protein sequence ID" value="RFZ79094.1"/>
    <property type="molecule type" value="Genomic_DNA"/>
</dbReference>
<dbReference type="InterPro" id="IPR036390">
    <property type="entry name" value="WH_DNA-bd_sf"/>
</dbReference>
<comment type="similarity">
    <text evidence="1">Belongs to the LysR transcriptional regulatory family.</text>
</comment>
<dbReference type="PANTHER" id="PTHR30419:SF25">
    <property type="entry name" value="HTH-TYPE TRANSCRIPTIONAL REGULATOR YTLI"/>
    <property type="match status" value="1"/>
</dbReference>
<dbReference type="GO" id="GO:0003677">
    <property type="term" value="F:DNA binding"/>
    <property type="evidence" value="ECO:0007669"/>
    <property type="project" value="UniProtKB-KW"/>
</dbReference>
<proteinExistence type="inferred from homology"/>
<keyword evidence="3" id="KW-0238">DNA-binding</keyword>
<evidence type="ECO:0000256" key="4">
    <source>
        <dbReference type="ARBA" id="ARBA00023163"/>
    </source>
</evidence>
<protein>
    <submittedName>
        <fullName evidence="6">LysR family transcriptional regulator</fullName>
    </submittedName>
</protein>
<evidence type="ECO:0000256" key="2">
    <source>
        <dbReference type="ARBA" id="ARBA00023015"/>
    </source>
</evidence>
<dbReference type="InterPro" id="IPR000847">
    <property type="entry name" value="LysR_HTH_N"/>
</dbReference>
<keyword evidence="4" id="KW-0804">Transcription</keyword>
<evidence type="ECO:0000313" key="7">
    <source>
        <dbReference type="Proteomes" id="UP000260680"/>
    </source>
</evidence>
<dbReference type="CDD" id="cd05466">
    <property type="entry name" value="PBP2_LTTR_substrate"/>
    <property type="match status" value="1"/>
</dbReference>
<dbReference type="GO" id="GO:0003700">
    <property type="term" value="F:DNA-binding transcription factor activity"/>
    <property type="evidence" value="ECO:0007669"/>
    <property type="project" value="InterPro"/>
</dbReference>
<evidence type="ECO:0000259" key="5">
    <source>
        <dbReference type="PROSITE" id="PS50931"/>
    </source>
</evidence>
<dbReference type="SUPFAM" id="SSF53850">
    <property type="entry name" value="Periplasmic binding protein-like II"/>
    <property type="match status" value="1"/>
</dbReference>
<dbReference type="SUPFAM" id="SSF46785">
    <property type="entry name" value="Winged helix' DNA-binding domain"/>
    <property type="match status" value="1"/>
</dbReference>
<gene>
    <name evidence="6" type="ORF">DS742_09540</name>
</gene>
<dbReference type="PROSITE" id="PS50931">
    <property type="entry name" value="HTH_LYSR"/>
    <property type="match status" value="1"/>
</dbReference>
<dbReference type="InterPro" id="IPR005119">
    <property type="entry name" value="LysR_subst-bd"/>
</dbReference>
<dbReference type="Gene3D" id="3.40.190.290">
    <property type="match status" value="1"/>
</dbReference>
<evidence type="ECO:0000256" key="1">
    <source>
        <dbReference type="ARBA" id="ARBA00009437"/>
    </source>
</evidence>
<dbReference type="GO" id="GO:0005829">
    <property type="term" value="C:cytosol"/>
    <property type="evidence" value="ECO:0007669"/>
    <property type="project" value="TreeGrafter"/>
</dbReference>
<dbReference type="InterPro" id="IPR050950">
    <property type="entry name" value="HTH-type_LysR_regulators"/>
</dbReference>
<evidence type="ECO:0000313" key="6">
    <source>
        <dbReference type="EMBL" id="RFZ79094.1"/>
    </source>
</evidence>
<dbReference type="OrthoDB" id="9803735at2"/>
<dbReference type="Proteomes" id="UP000260680">
    <property type="component" value="Unassembled WGS sequence"/>
</dbReference>
<dbReference type="AlphaFoldDB" id="A0A3E2NDN4"/>
<evidence type="ECO:0000256" key="3">
    <source>
        <dbReference type="ARBA" id="ARBA00023125"/>
    </source>
</evidence>
<feature type="domain" description="HTH lysR-type" evidence="5">
    <location>
        <begin position="12"/>
        <end position="61"/>
    </location>
</feature>
<name>A0A3E2NDN4_9FIRM</name>
<keyword evidence="2" id="KW-0805">Transcription regulation</keyword>
<organism evidence="6 7">
    <name type="scientific">Lacrimispora amygdalina</name>
    <dbReference type="NCBI Taxonomy" id="253257"/>
    <lineage>
        <taxon>Bacteria</taxon>
        <taxon>Bacillati</taxon>
        <taxon>Bacillota</taxon>
        <taxon>Clostridia</taxon>
        <taxon>Lachnospirales</taxon>
        <taxon>Lachnospiraceae</taxon>
        <taxon>Lacrimispora</taxon>
    </lineage>
</organism>